<feature type="domain" description="Glycosyl transferase family 28 C-terminal" evidence="6">
    <location>
        <begin position="1"/>
        <end position="134"/>
    </location>
</feature>
<dbReference type="AlphaFoldDB" id="F5IUP7"/>
<evidence type="ECO:0000256" key="3">
    <source>
        <dbReference type="ARBA" id="ARBA00022676"/>
    </source>
</evidence>
<dbReference type="InterPro" id="IPR039042">
    <property type="entry name" value="Alg13-like"/>
</dbReference>
<dbReference type="OrthoDB" id="9814973at2"/>
<dbReference type="PANTHER" id="PTHR12867">
    <property type="entry name" value="GLYCOSYL TRANSFERASE-RELATED"/>
    <property type="match status" value="1"/>
</dbReference>
<dbReference type="PANTHER" id="PTHR12867:SF6">
    <property type="entry name" value="N-ACETYLGLUCOSAMINYLDIPHOSPHODOLICHOL N-ACETYLGLUCOSAMINYLTRANSFERASE"/>
    <property type="match status" value="1"/>
</dbReference>
<accession>F5IUP7</accession>
<keyword evidence="8" id="KW-1185">Reference proteome</keyword>
<evidence type="ECO:0000256" key="5">
    <source>
        <dbReference type="ARBA" id="ARBA00022824"/>
    </source>
</evidence>
<dbReference type="STRING" id="742766.HMPREF9455_01197"/>
<dbReference type="SUPFAM" id="SSF53756">
    <property type="entry name" value="UDP-Glycosyltransferase/glycogen phosphorylase"/>
    <property type="match status" value="1"/>
</dbReference>
<dbReference type="Gene3D" id="3.40.50.2000">
    <property type="entry name" value="Glycogen Phosphorylase B"/>
    <property type="match status" value="1"/>
</dbReference>
<dbReference type="RefSeq" id="WP_006798712.1">
    <property type="nucleotide sequence ID" value="NZ_GL891980.1"/>
</dbReference>
<dbReference type="EMBL" id="ADLV01000015">
    <property type="protein sequence ID" value="EGK02947.1"/>
    <property type="molecule type" value="Genomic_DNA"/>
</dbReference>
<evidence type="ECO:0000256" key="4">
    <source>
        <dbReference type="ARBA" id="ARBA00022679"/>
    </source>
</evidence>
<dbReference type="Pfam" id="PF04101">
    <property type="entry name" value="Glyco_tran_28_C"/>
    <property type="match status" value="1"/>
</dbReference>
<sequence length="161" mass="18218">MIFVTVGTQEPFDRLIKAIDELAAVVEEQIVVQAFESSYKVKNVEVCDFLSPSEFDKLFFKARLIVSHAGMGTVITALTHNKPVIIMPRIARLGEHRNEHQLATAAMLKEMGYVYVVDNEINLVNVLMELLQRDEIKPLHRIGKYASDSLIKSISDFLKSK</sequence>
<protein>
    <recommendedName>
        <fullName evidence="6">Glycosyl transferase family 28 C-terminal domain-containing protein</fullName>
    </recommendedName>
</protein>
<evidence type="ECO:0000259" key="6">
    <source>
        <dbReference type="Pfam" id="PF04101"/>
    </source>
</evidence>
<dbReference type="HOGENOM" id="CLU_085408_1_1_10"/>
<comment type="subcellular location">
    <subcellularLocation>
        <location evidence="1">Endoplasmic reticulum</location>
    </subcellularLocation>
</comment>
<comment type="similarity">
    <text evidence="2">Belongs to the glycosyltransferase 28 family.</text>
</comment>
<gene>
    <name evidence="7" type="ORF">HMPREF9455_01197</name>
</gene>
<keyword evidence="4" id="KW-0808">Transferase</keyword>
<evidence type="ECO:0000256" key="1">
    <source>
        <dbReference type="ARBA" id="ARBA00004240"/>
    </source>
</evidence>
<evidence type="ECO:0000256" key="2">
    <source>
        <dbReference type="ARBA" id="ARBA00006962"/>
    </source>
</evidence>
<dbReference type="GO" id="GO:0016758">
    <property type="term" value="F:hexosyltransferase activity"/>
    <property type="evidence" value="ECO:0007669"/>
    <property type="project" value="InterPro"/>
</dbReference>
<evidence type="ECO:0000313" key="8">
    <source>
        <dbReference type="Proteomes" id="UP000004913"/>
    </source>
</evidence>
<proteinExistence type="inferred from homology"/>
<evidence type="ECO:0000313" key="7">
    <source>
        <dbReference type="EMBL" id="EGK02947.1"/>
    </source>
</evidence>
<dbReference type="Proteomes" id="UP000004913">
    <property type="component" value="Unassembled WGS sequence"/>
</dbReference>
<organism evidence="7 8">
    <name type="scientific">Dysgonomonas gadei ATCC BAA-286</name>
    <dbReference type="NCBI Taxonomy" id="742766"/>
    <lineage>
        <taxon>Bacteria</taxon>
        <taxon>Pseudomonadati</taxon>
        <taxon>Bacteroidota</taxon>
        <taxon>Bacteroidia</taxon>
        <taxon>Bacteroidales</taxon>
        <taxon>Dysgonomonadaceae</taxon>
        <taxon>Dysgonomonas</taxon>
    </lineage>
</organism>
<keyword evidence="3" id="KW-0328">Glycosyltransferase</keyword>
<name>F5IUP7_9BACT</name>
<reference evidence="7 8" key="1">
    <citation type="submission" date="2011-04" db="EMBL/GenBank/DDBJ databases">
        <title>The Genome Sequence of Dysgonomonas gadei ATCC BAA-286.</title>
        <authorList>
            <consortium name="The Broad Institute Genome Sequencing Platform"/>
            <person name="Earl A."/>
            <person name="Ward D."/>
            <person name="Feldgarden M."/>
            <person name="Gevers D."/>
            <person name="Pudlo N."/>
            <person name="Martens E."/>
            <person name="Allen-Vercoe E."/>
            <person name="Young S.K."/>
            <person name="Zeng Q."/>
            <person name="Gargeya S."/>
            <person name="Fitzgerald M."/>
            <person name="Haas B."/>
            <person name="Abouelleil A."/>
            <person name="Alvarado L."/>
            <person name="Arachchi H.M."/>
            <person name="Berlin A."/>
            <person name="Brown A."/>
            <person name="Chapman S.B."/>
            <person name="Chen Z."/>
            <person name="Dunbar C."/>
            <person name="Freedman E."/>
            <person name="Gearin G."/>
            <person name="Gellesch M."/>
            <person name="Goldberg J."/>
            <person name="Griggs A."/>
            <person name="Gujja S."/>
            <person name="Heiman D."/>
            <person name="Howarth C."/>
            <person name="Larson L."/>
            <person name="Lui A."/>
            <person name="MacDonald P.J.P."/>
            <person name="Mehta T."/>
            <person name="Montmayeur A."/>
            <person name="Murphy C."/>
            <person name="Neiman D."/>
            <person name="Pearson M."/>
            <person name="Priest M."/>
            <person name="Roberts A."/>
            <person name="Saif S."/>
            <person name="Shea T."/>
            <person name="Shenoy N."/>
            <person name="Sisk P."/>
            <person name="Stolte C."/>
            <person name="Sykes S."/>
            <person name="Yandava C."/>
            <person name="Wortman J."/>
            <person name="Nusbaum C."/>
            <person name="Birren B."/>
        </authorList>
    </citation>
    <scope>NUCLEOTIDE SEQUENCE [LARGE SCALE GENOMIC DNA]</scope>
    <source>
        <strain evidence="7 8">ATCC BAA-286</strain>
    </source>
</reference>
<comment type="caution">
    <text evidence="7">The sequence shown here is derived from an EMBL/GenBank/DDBJ whole genome shotgun (WGS) entry which is preliminary data.</text>
</comment>
<dbReference type="GO" id="GO:0006488">
    <property type="term" value="P:dolichol-linked oligosaccharide biosynthetic process"/>
    <property type="evidence" value="ECO:0007669"/>
    <property type="project" value="InterPro"/>
</dbReference>
<dbReference type="InterPro" id="IPR007235">
    <property type="entry name" value="Glyco_trans_28_C"/>
</dbReference>
<dbReference type="eggNOG" id="COG5017">
    <property type="taxonomic scope" value="Bacteria"/>
</dbReference>
<keyword evidence="5" id="KW-0256">Endoplasmic reticulum</keyword>